<evidence type="ECO:0000256" key="5">
    <source>
        <dbReference type="ARBA" id="ARBA00038306"/>
    </source>
</evidence>
<organism evidence="8 9">
    <name type="scientific">Methylocystis parvus</name>
    <dbReference type="NCBI Taxonomy" id="134"/>
    <lineage>
        <taxon>Bacteria</taxon>
        <taxon>Pseudomonadati</taxon>
        <taxon>Pseudomonadota</taxon>
        <taxon>Alphaproteobacteria</taxon>
        <taxon>Hyphomicrobiales</taxon>
        <taxon>Methylocystaceae</taxon>
        <taxon>Methylocystis</taxon>
    </lineage>
</organism>
<accession>A0A6B8M3N4</accession>
<dbReference type="Gene3D" id="2.40.160.20">
    <property type="match status" value="1"/>
</dbReference>
<dbReference type="KEGG" id="mpar:F7D14_05520"/>
<dbReference type="SUPFAM" id="SSF56925">
    <property type="entry name" value="OMPA-like"/>
    <property type="match status" value="1"/>
</dbReference>
<dbReference type="AlphaFoldDB" id="A0A6B8M3N4"/>
<keyword evidence="9" id="KW-1185">Reference proteome</keyword>
<evidence type="ECO:0000256" key="1">
    <source>
        <dbReference type="ARBA" id="ARBA00004442"/>
    </source>
</evidence>
<evidence type="ECO:0000256" key="2">
    <source>
        <dbReference type="ARBA" id="ARBA00022729"/>
    </source>
</evidence>
<proteinExistence type="inferred from homology"/>
<dbReference type="RefSeq" id="WP_016918498.1">
    <property type="nucleotide sequence ID" value="NZ_CP044331.1"/>
</dbReference>
<evidence type="ECO:0000256" key="4">
    <source>
        <dbReference type="ARBA" id="ARBA00023237"/>
    </source>
</evidence>
<dbReference type="PANTHER" id="PTHR34001:SF3">
    <property type="entry name" value="BLL7405 PROTEIN"/>
    <property type="match status" value="1"/>
</dbReference>
<reference evidence="8 9" key="1">
    <citation type="submission" date="2019-09" db="EMBL/GenBank/DDBJ databases">
        <title>Isolation and complete genome sequencing of Methylocystis species.</title>
        <authorList>
            <person name="Rumah B.L."/>
            <person name="Stead C.E."/>
            <person name="Stevens B.C."/>
            <person name="Minton N.P."/>
            <person name="Grosse-Honebrink A."/>
            <person name="Zhang Y."/>
        </authorList>
    </citation>
    <scope>NUCLEOTIDE SEQUENCE [LARGE SCALE GENOMIC DNA]</scope>
    <source>
        <strain evidence="8 9">BRCS2</strain>
    </source>
</reference>
<dbReference type="InterPro" id="IPR051692">
    <property type="entry name" value="OMP-like"/>
</dbReference>
<dbReference type="Pfam" id="PF13505">
    <property type="entry name" value="OMP_b-brl"/>
    <property type="match status" value="1"/>
</dbReference>
<evidence type="ECO:0000259" key="7">
    <source>
        <dbReference type="Pfam" id="PF13505"/>
    </source>
</evidence>
<evidence type="ECO:0000256" key="6">
    <source>
        <dbReference type="SAM" id="SignalP"/>
    </source>
</evidence>
<keyword evidence="3" id="KW-0472">Membrane</keyword>
<dbReference type="PANTHER" id="PTHR34001">
    <property type="entry name" value="BLL7405 PROTEIN"/>
    <property type="match status" value="1"/>
</dbReference>
<comment type="similarity">
    <text evidence="5">Belongs to the Omp25/RopB family.</text>
</comment>
<feature type="chain" id="PRO_5025353417" evidence="6">
    <location>
        <begin position="22"/>
        <end position="293"/>
    </location>
</feature>
<evidence type="ECO:0000313" key="8">
    <source>
        <dbReference type="EMBL" id="QGM96986.1"/>
    </source>
</evidence>
<dbReference type="GO" id="GO:0009279">
    <property type="term" value="C:cell outer membrane"/>
    <property type="evidence" value="ECO:0007669"/>
    <property type="project" value="UniProtKB-SubCell"/>
</dbReference>
<feature type="signal peptide" evidence="6">
    <location>
        <begin position="1"/>
        <end position="21"/>
    </location>
</feature>
<gene>
    <name evidence="8" type="ORF">F7D14_05520</name>
</gene>
<sequence length="293" mass="30028">MTKFPVAAGIALALVAGSALAADLPSRKGPPPAYIPPPPAFSWTGLYGGINIGYGFSAGGVQDGGLTVLPPATANHFAFWSAGAGVNGVAGGGQVGYNYQFNPWFVVGLEADIQAADINGVQNLVGPMPAPNNAATQASFVNSAKYVDWFGTVRGRLGVTLPSYPNLMVYGTGGFAYGGVNHTVGLAVVNSGPGAGSMIGKGVYDGVSTGWTAGGGVEWTPLSFPAWSLKVEYLYTNLGSTRVAASGPNANGFYYACCVFAGAHQAPTDWHTVRAGLNWHFNPFAAAPVVAKY</sequence>
<keyword evidence="2 6" id="KW-0732">Signal</keyword>
<feature type="domain" description="Outer membrane protein beta-barrel" evidence="7">
    <location>
        <begin position="11"/>
        <end position="254"/>
    </location>
</feature>
<comment type="subcellular location">
    <subcellularLocation>
        <location evidence="1">Cell outer membrane</location>
    </subcellularLocation>
</comment>
<protein>
    <submittedName>
        <fullName evidence="8">Porin family protein</fullName>
    </submittedName>
</protein>
<keyword evidence="4" id="KW-0998">Cell outer membrane</keyword>
<evidence type="ECO:0000256" key="3">
    <source>
        <dbReference type="ARBA" id="ARBA00023136"/>
    </source>
</evidence>
<name>A0A6B8M3N4_9HYPH</name>
<dbReference type="EMBL" id="CP044331">
    <property type="protein sequence ID" value="QGM96986.1"/>
    <property type="molecule type" value="Genomic_DNA"/>
</dbReference>
<dbReference type="InterPro" id="IPR011250">
    <property type="entry name" value="OMP/PagP_B-barrel"/>
</dbReference>
<dbReference type="Proteomes" id="UP000422569">
    <property type="component" value="Chromosome"/>
</dbReference>
<dbReference type="InterPro" id="IPR027385">
    <property type="entry name" value="Beta-barrel_OMP"/>
</dbReference>
<evidence type="ECO:0000313" key="9">
    <source>
        <dbReference type="Proteomes" id="UP000422569"/>
    </source>
</evidence>